<dbReference type="EMBL" id="VDFV01000001">
    <property type="protein sequence ID" value="TNC74877.1"/>
    <property type="molecule type" value="Genomic_DNA"/>
</dbReference>
<protein>
    <recommendedName>
        <fullName evidence="4">Calcium-binding protein</fullName>
    </recommendedName>
</protein>
<dbReference type="Proteomes" id="UP000305709">
    <property type="component" value="Unassembled WGS sequence"/>
</dbReference>
<sequence>MFRIGSDGRLTGMADGAYNSGTAHALDGADNQGDGPAQADVRLGFGGSDTLTGNADDVCFSADGALT</sequence>
<evidence type="ECO:0000256" key="1">
    <source>
        <dbReference type="SAM" id="MobiDB-lite"/>
    </source>
</evidence>
<evidence type="ECO:0008006" key="4">
    <source>
        <dbReference type="Google" id="ProtNLM"/>
    </source>
</evidence>
<gene>
    <name evidence="2" type="ORF">FHG71_01725</name>
</gene>
<evidence type="ECO:0000313" key="2">
    <source>
        <dbReference type="EMBL" id="TNC74877.1"/>
    </source>
</evidence>
<name>A0A5C4NQC8_9RHOB</name>
<accession>A0A5C4NQC8</accession>
<comment type="caution">
    <text evidence="2">The sequence shown here is derived from an EMBL/GenBank/DDBJ whole genome shotgun (WGS) entry which is preliminary data.</text>
</comment>
<proteinExistence type="predicted"/>
<organism evidence="2 3">
    <name type="scientific">Rubellimicrobium roseum</name>
    <dbReference type="NCBI Taxonomy" id="687525"/>
    <lineage>
        <taxon>Bacteria</taxon>
        <taxon>Pseudomonadati</taxon>
        <taxon>Pseudomonadota</taxon>
        <taxon>Alphaproteobacteria</taxon>
        <taxon>Rhodobacterales</taxon>
        <taxon>Roseobacteraceae</taxon>
        <taxon>Rubellimicrobium</taxon>
    </lineage>
</organism>
<reference evidence="2 3" key="1">
    <citation type="submission" date="2019-06" db="EMBL/GenBank/DDBJ databases">
        <authorList>
            <person name="Jiang L."/>
        </authorList>
    </citation>
    <scope>NUCLEOTIDE SEQUENCE [LARGE SCALE GENOMIC DNA]</scope>
    <source>
        <strain evidence="2 3">YIM 48858</strain>
    </source>
</reference>
<dbReference type="AlphaFoldDB" id="A0A5C4NQC8"/>
<evidence type="ECO:0000313" key="3">
    <source>
        <dbReference type="Proteomes" id="UP000305709"/>
    </source>
</evidence>
<keyword evidence="3" id="KW-1185">Reference proteome</keyword>
<feature type="region of interest" description="Disordered" evidence="1">
    <location>
        <begin position="21"/>
        <end position="42"/>
    </location>
</feature>
<dbReference type="RefSeq" id="WP_139079871.1">
    <property type="nucleotide sequence ID" value="NZ_VDFV01000001.1"/>
</dbReference>